<keyword evidence="3 6" id="KW-0812">Transmembrane</keyword>
<dbReference type="GO" id="GO:0005886">
    <property type="term" value="C:plasma membrane"/>
    <property type="evidence" value="ECO:0007669"/>
    <property type="project" value="UniProtKB-SubCell"/>
</dbReference>
<gene>
    <name evidence="7" type="ORF">AVDCRST_MAG41-4127</name>
</gene>
<evidence type="ECO:0000256" key="4">
    <source>
        <dbReference type="ARBA" id="ARBA00022989"/>
    </source>
</evidence>
<organism evidence="7">
    <name type="scientific">uncultured Mycobacteriales bacterium</name>
    <dbReference type="NCBI Taxonomy" id="581187"/>
    <lineage>
        <taxon>Bacteria</taxon>
        <taxon>Bacillati</taxon>
        <taxon>Actinomycetota</taxon>
        <taxon>Actinomycetes</taxon>
        <taxon>Mycobacteriales</taxon>
        <taxon>environmental samples</taxon>
    </lineage>
</organism>
<evidence type="ECO:0008006" key="8">
    <source>
        <dbReference type="Google" id="ProtNLM"/>
    </source>
</evidence>
<dbReference type="EMBL" id="CADCTP010000396">
    <property type="protein sequence ID" value="CAA9287916.1"/>
    <property type="molecule type" value="Genomic_DNA"/>
</dbReference>
<feature type="transmembrane region" description="Helical" evidence="6">
    <location>
        <begin position="130"/>
        <end position="149"/>
    </location>
</feature>
<comment type="subcellular location">
    <subcellularLocation>
        <location evidence="1">Cell membrane</location>
        <topology evidence="1">Multi-pass membrane protein</topology>
    </subcellularLocation>
</comment>
<evidence type="ECO:0000256" key="2">
    <source>
        <dbReference type="ARBA" id="ARBA00022475"/>
    </source>
</evidence>
<name>A0A6J4JUZ5_9ACTN</name>
<dbReference type="NCBIfam" id="TIGR00374">
    <property type="entry name" value="flippase-like domain"/>
    <property type="match status" value="1"/>
</dbReference>
<evidence type="ECO:0000256" key="6">
    <source>
        <dbReference type="SAM" id="Phobius"/>
    </source>
</evidence>
<dbReference type="InterPro" id="IPR022791">
    <property type="entry name" value="L-PG_synthase/AglD"/>
</dbReference>
<protein>
    <recommendedName>
        <fullName evidence="8">TIGR00374 family protein</fullName>
    </recommendedName>
</protein>
<evidence type="ECO:0000256" key="3">
    <source>
        <dbReference type="ARBA" id="ARBA00022692"/>
    </source>
</evidence>
<dbReference type="Pfam" id="PF03706">
    <property type="entry name" value="LPG_synthase_TM"/>
    <property type="match status" value="1"/>
</dbReference>
<accession>A0A6J4JUZ5</accession>
<evidence type="ECO:0000256" key="1">
    <source>
        <dbReference type="ARBA" id="ARBA00004651"/>
    </source>
</evidence>
<keyword evidence="5 6" id="KW-0472">Membrane</keyword>
<feature type="transmembrane region" description="Helical" evidence="6">
    <location>
        <begin position="101"/>
        <end position="118"/>
    </location>
</feature>
<keyword evidence="2" id="KW-1003">Cell membrane</keyword>
<feature type="transmembrane region" description="Helical" evidence="6">
    <location>
        <begin position="155"/>
        <end position="171"/>
    </location>
</feature>
<sequence>AVVAALGAGSEHLPLPGAGTAAAAALVLGVLGLAGWAVARRSEPVRAGLRATWRGQAMLAAHARRHPGQVGIGLLASATLTLTHVLAFAACVTAAGGSVPLVTAAAIYLGAATAGSLIPTPGGIGPVEAALVAGLTATGLALPVATAAAVLSRLVSVWIPAVPGVAALALLRRRGLL</sequence>
<feature type="transmembrane region" description="Helical" evidence="6">
    <location>
        <begin position="72"/>
        <end position="95"/>
    </location>
</feature>
<reference evidence="7" key="1">
    <citation type="submission" date="2020-02" db="EMBL/GenBank/DDBJ databases">
        <authorList>
            <person name="Meier V. D."/>
        </authorList>
    </citation>
    <scope>NUCLEOTIDE SEQUENCE</scope>
    <source>
        <strain evidence="7">AVDCRST_MAG41</strain>
    </source>
</reference>
<feature type="transmembrane region" description="Helical" evidence="6">
    <location>
        <begin position="20"/>
        <end position="39"/>
    </location>
</feature>
<dbReference type="PANTHER" id="PTHR39087:SF2">
    <property type="entry name" value="UPF0104 MEMBRANE PROTEIN MJ1595"/>
    <property type="match status" value="1"/>
</dbReference>
<evidence type="ECO:0000256" key="5">
    <source>
        <dbReference type="ARBA" id="ARBA00023136"/>
    </source>
</evidence>
<dbReference type="AlphaFoldDB" id="A0A6J4JUZ5"/>
<evidence type="ECO:0000313" key="7">
    <source>
        <dbReference type="EMBL" id="CAA9287916.1"/>
    </source>
</evidence>
<dbReference type="PANTHER" id="PTHR39087">
    <property type="entry name" value="UPF0104 MEMBRANE PROTEIN MJ1595"/>
    <property type="match status" value="1"/>
</dbReference>
<feature type="non-terminal residue" evidence="7">
    <location>
        <position position="1"/>
    </location>
</feature>
<proteinExistence type="predicted"/>
<keyword evidence="4 6" id="KW-1133">Transmembrane helix</keyword>